<comment type="caution">
    <text evidence="1">The sequence shown here is derived from an EMBL/GenBank/DDBJ whole genome shotgun (WGS) entry which is preliminary data.</text>
</comment>
<name>A0ABQ6H6H3_9GAMM</name>
<keyword evidence="2" id="KW-1185">Reference proteome</keyword>
<protein>
    <recommendedName>
        <fullName evidence="3">Tetratricopeptide repeat protein</fullName>
    </recommendedName>
</protein>
<proteinExistence type="predicted"/>
<organism evidence="1 2">
    <name type="scientific">Thalassotalea eurytherma</name>
    <dbReference type="NCBI Taxonomy" id="1144278"/>
    <lineage>
        <taxon>Bacteria</taxon>
        <taxon>Pseudomonadati</taxon>
        <taxon>Pseudomonadota</taxon>
        <taxon>Gammaproteobacteria</taxon>
        <taxon>Alteromonadales</taxon>
        <taxon>Colwelliaceae</taxon>
        <taxon>Thalassotalea</taxon>
    </lineage>
</organism>
<evidence type="ECO:0000313" key="2">
    <source>
        <dbReference type="Proteomes" id="UP001157133"/>
    </source>
</evidence>
<dbReference type="EMBL" id="BSSU01000016">
    <property type="protein sequence ID" value="GLX83549.1"/>
    <property type="molecule type" value="Genomic_DNA"/>
</dbReference>
<dbReference type="Proteomes" id="UP001157133">
    <property type="component" value="Unassembled WGS sequence"/>
</dbReference>
<accession>A0ABQ6H6H3</accession>
<gene>
    <name evidence="1" type="ORF">theurythT_30020</name>
</gene>
<evidence type="ECO:0008006" key="3">
    <source>
        <dbReference type="Google" id="ProtNLM"/>
    </source>
</evidence>
<reference evidence="1 2" key="1">
    <citation type="submission" date="2023-03" db="EMBL/GenBank/DDBJ databases">
        <title>Draft genome sequence of Thalassotalea eurytherma JCM 18482T.</title>
        <authorList>
            <person name="Sawabe T."/>
        </authorList>
    </citation>
    <scope>NUCLEOTIDE SEQUENCE [LARGE SCALE GENOMIC DNA]</scope>
    <source>
        <strain evidence="1 2">JCM 18482</strain>
    </source>
</reference>
<sequence>MLIPTSSFSLKAYLNSSFVKLETGKLTDTAVYQSLLGLGLKHKEKHAQVITRKRYQLGEKKWLALTKELAKTDEVFAIELANYYAGKGDTQSAKLWLAPHLTPSVPAATANIVRLYANLTLEQEHPEEAFEFLSKHPELRYEQATVLLALELGILSFIEQLLASQDSLAKAPYLTGLLADIFYFALPHAITIADRKPQLVVSSDIGSCEKSVTFFATSVQDIQQIRAHLDALKNHTLLSIVCPSEVRYLPISVLDCLMEPKQPILCNETIFSLFKQQVKTDYLAVMLPVGGANVHQGILYFDRQDSPQVLIHELAHFVGFVDEYPLRKHHQVCQPTGKAAGQNVIVFEDSYTRLNREQLLAKLPWGAYIKSTTPLWTLKQGRKLLGTPSSYVGEVGLFFSETCINNPTFAYKPIPKKSFMRYFEMDIPKLYQTLLHSDTNIFFQPSYLTNVNE</sequence>
<evidence type="ECO:0000313" key="1">
    <source>
        <dbReference type="EMBL" id="GLX83549.1"/>
    </source>
</evidence>